<feature type="transmembrane region" description="Helical" evidence="1">
    <location>
        <begin position="20"/>
        <end position="38"/>
    </location>
</feature>
<keyword evidence="1" id="KW-1133">Transmembrane helix</keyword>
<proteinExistence type="predicted"/>
<accession>A0A1B0ZVZ3</accession>
<dbReference type="EMBL" id="CP015124">
    <property type="protein sequence ID" value="ANP38417.1"/>
    <property type="molecule type" value="Genomic_DNA"/>
</dbReference>
<evidence type="ECO:0000313" key="3">
    <source>
        <dbReference type="EMBL" id="MDE4164099.1"/>
    </source>
</evidence>
<dbReference type="EMBL" id="JARCJK010000001">
    <property type="protein sequence ID" value="MDE4164099.1"/>
    <property type="molecule type" value="Genomic_DNA"/>
</dbReference>
<dbReference type="RefSeq" id="WP_065273076.1">
    <property type="nucleotide sequence ID" value="NZ_CP015124.1"/>
</dbReference>
<keyword evidence="4" id="KW-1185">Reference proteome</keyword>
<dbReference type="Proteomes" id="UP000092565">
    <property type="component" value="Chromosome"/>
</dbReference>
<dbReference type="OrthoDB" id="7867097at2"/>
<gene>
    <name evidence="2" type="ORF">JL2886_03544</name>
    <name evidence="3" type="ORF">PXK24_00225</name>
</gene>
<keyword evidence="1" id="KW-0472">Membrane</keyword>
<evidence type="ECO:0000313" key="4">
    <source>
        <dbReference type="Proteomes" id="UP000092565"/>
    </source>
</evidence>
<name>A0A1B0ZVZ3_9RHOB</name>
<evidence type="ECO:0000313" key="2">
    <source>
        <dbReference type="EMBL" id="ANP38417.1"/>
    </source>
</evidence>
<protein>
    <submittedName>
        <fullName evidence="2">Uncharacterized protein</fullName>
    </submittedName>
</protein>
<reference evidence="2 4" key="1">
    <citation type="submission" date="2016-04" db="EMBL/GenBank/DDBJ databases">
        <authorList>
            <person name="Evans L.H."/>
            <person name="Alamgir A."/>
            <person name="Owens N."/>
            <person name="Weber N.D."/>
            <person name="Virtaneva K."/>
            <person name="Barbian K."/>
            <person name="Babar A."/>
            <person name="Rosenke K."/>
        </authorList>
    </citation>
    <scope>NUCLEOTIDE SEQUENCE [LARGE SCALE GENOMIC DNA]</scope>
    <source>
        <strain evidence="2 4">JL2886</strain>
    </source>
</reference>
<organism evidence="2 4">
    <name type="scientific">Phaeobacter gallaeciensis</name>
    <dbReference type="NCBI Taxonomy" id="60890"/>
    <lineage>
        <taxon>Bacteria</taxon>
        <taxon>Pseudomonadati</taxon>
        <taxon>Pseudomonadota</taxon>
        <taxon>Alphaproteobacteria</taxon>
        <taxon>Rhodobacterales</taxon>
        <taxon>Roseobacteraceae</taxon>
        <taxon>Phaeobacter</taxon>
    </lineage>
</organism>
<dbReference type="Proteomes" id="UP001218364">
    <property type="component" value="Unassembled WGS sequence"/>
</dbReference>
<sequence length="148" mass="16424">MPKTAPVEDYHFRRQGRSPALVLALAAWLAALAGLYFYAQATPWLIALLFLPVIPGLFDLVKNPGSGLDVTAEQIVWFTGGERTDLPLSRIAQLRLDTRLDLSIRATLILTTGNKLRLPQPVVPPVAELTHALDQRGIAHERHHFSLF</sequence>
<evidence type="ECO:0000256" key="1">
    <source>
        <dbReference type="SAM" id="Phobius"/>
    </source>
</evidence>
<keyword evidence="1" id="KW-0812">Transmembrane</keyword>
<dbReference type="AlphaFoldDB" id="A0A1B0ZVZ3"/>
<reference evidence="3 5" key="2">
    <citation type="submission" date="2023-02" db="EMBL/GenBank/DDBJ databases">
        <title>Population genomics of bacteria associated with diatom.</title>
        <authorList>
            <person name="Xie J."/>
            <person name="Wang H."/>
        </authorList>
    </citation>
    <scope>NUCLEOTIDE SEQUENCE [LARGE SCALE GENOMIC DNA]</scope>
    <source>
        <strain evidence="3 5">PT47_8</strain>
    </source>
</reference>
<evidence type="ECO:0000313" key="5">
    <source>
        <dbReference type="Proteomes" id="UP001218364"/>
    </source>
</evidence>